<comment type="similarity">
    <text evidence="2">Belongs to the pseudouridine synthase TruB family.</text>
</comment>
<proteinExistence type="inferred from homology"/>
<evidence type="ECO:0000256" key="6">
    <source>
        <dbReference type="SAM" id="MobiDB-lite"/>
    </source>
</evidence>
<feature type="compositionally biased region" description="Basic and acidic residues" evidence="6">
    <location>
        <begin position="392"/>
        <end position="403"/>
    </location>
</feature>
<feature type="domain" description="Pseudouridine synthase II N-terminal" evidence="7">
    <location>
        <begin position="67"/>
        <end position="200"/>
    </location>
</feature>
<evidence type="ECO:0000259" key="7">
    <source>
        <dbReference type="Pfam" id="PF01509"/>
    </source>
</evidence>
<feature type="compositionally biased region" description="Polar residues" evidence="6">
    <location>
        <begin position="360"/>
        <end position="370"/>
    </location>
</feature>
<evidence type="ECO:0000313" key="8">
    <source>
        <dbReference type="EMBL" id="KAK5060056.1"/>
    </source>
</evidence>
<dbReference type="GO" id="GO:0003723">
    <property type="term" value="F:RNA binding"/>
    <property type="evidence" value="ECO:0007669"/>
    <property type="project" value="InterPro"/>
</dbReference>
<reference evidence="8 9" key="1">
    <citation type="submission" date="2023-08" db="EMBL/GenBank/DDBJ databases">
        <title>Black Yeasts Isolated from many extreme environments.</title>
        <authorList>
            <person name="Coleine C."/>
            <person name="Stajich J.E."/>
            <person name="Selbmann L."/>
        </authorList>
    </citation>
    <scope>NUCLEOTIDE SEQUENCE [LARGE SCALE GENOMIC DNA]</scope>
    <source>
        <strain evidence="8 9">CCFEE 5792</strain>
    </source>
</reference>
<evidence type="ECO:0000256" key="1">
    <source>
        <dbReference type="ARBA" id="ARBA00001166"/>
    </source>
</evidence>
<dbReference type="EMBL" id="JAVRRD010000004">
    <property type="protein sequence ID" value="KAK5060056.1"/>
    <property type="molecule type" value="Genomic_DNA"/>
</dbReference>
<protein>
    <recommendedName>
        <fullName evidence="3">tRNA pseudouridine(55) synthase</fullName>
        <ecNumber evidence="3">5.4.99.25</ecNumber>
    </recommendedName>
</protein>
<dbReference type="InterPro" id="IPR020103">
    <property type="entry name" value="PsdUridine_synth_cat_dom_sf"/>
</dbReference>
<dbReference type="GO" id="GO:0160148">
    <property type="term" value="F:tRNA pseudouridine(55) synthase activity"/>
    <property type="evidence" value="ECO:0007669"/>
    <property type="project" value="UniProtKB-EC"/>
</dbReference>
<dbReference type="InterPro" id="IPR002501">
    <property type="entry name" value="PsdUridine_synth_N"/>
</dbReference>
<organism evidence="8 9">
    <name type="scientific">Exophiala bonariae</name>
    <dbReference type="NCBI Taxonomy" id="1690606"/>
    <lineage>
        <taxon>Eukaryota</taxon>
        <taxon>Fungi</taxon>
        <taxon>Dikarya</taxon>
        <taxon>Ascomycota</taxon>
        <taxon>Pezizomycotina</taxon>
        <taxon>Eurotiomycetes</taxon>
        <taxon>Chaetothyriomycetidae</taxon>
        <taxon>Chaetothyriales</taxon>
        <taxon>Herpotrichiellaceae</taxon>
        <taxon>Exophiala</taxon>
    </lineage>
</organism>
<evidence type="ECO:0000256" key="3">
    <source>
        <dbReference type="ARBA" id="ARBA00012787"/>
    </source>
</evidence>
<feature type="compositionally biased region" description="Basic and acidic residues" evidence="6">
    <location>
        <begin position="242"/>
        <end position="256"/>
    </location>
</feature>
<dbReference type="AlphaFoldDB" id="A0AAV9NNX2"/>
<dbReference type="GO" id="GO:0006400">
    <property type="term" value="P:tRNA modification"/>
    <property type="evidence" value="ECO:0007669"/>
    <property type="project" value="TreeGrafter"/>
</dbReference>
<accession>A0AAV9NNX2</accession>
<keyword evidence="4" id="KW-0819">tRNA processing</keyword>
<evidence type="ECO:0000256" key="2">
    <source>
        <dbReference type="ARBA" id="ARBA00008999"/>
    </source>
</evidence>
<dbReference type="RefSeq" id="XP_064709877.1">
    <property type="nucleotide sequence ID" value="XM_064853478.1"/>
</dbReference>
<dbReference type="Proteomes" id="UP001358417">
    <property type="component" value="Unassembled WGS sequence"/>
</dbReference>
<keyword evidence="9" id="KW-1185">Reference proteome</keyword>
<dbReference type="HAMAP" id="MF_01080">
    <property type="entry name" value="TruB_bact"/>
    <property type="match status" value="1"/>
</dbReference>
<keyword evidence="5" id="KW-0413">Isomerase</keyword>
<feature type="compositionally biased region" description="Basic and acidic residues" evidence="6">
    <location>
        <begin position="372"/>
        <end position="381"/>
    </location>
</feature>
<dbReference type="GO" id="GO:0005634">
    <property type="term" value="C:nucleus"/>
    <property type="evidence" value="ECO:0007669"/>
    <property type="project" value="TreeGrafter"/>
</dbReference>
<dbReference type="GeneID" id="89978098"/>
<evidence type="ECO:0000256" key="5">
    <source>
        <dbReference type="ARBA" id="ARBA00023235"/>
    </source>
</evidence>
<dbReference type="Gene3D" id="3.30.2350.10">
    <property type="entry name" value="Pseudouridine synthase"/>
    <property type="match status" value="1"/>
</dbReference>
<sequence length="416" mass="46185">MAESPSKVLEGIFAISKPPNLSSAQVLRDLQHTFAESKVFAPLLAETQRMRVRNDNTRRRRISTDNIFKMGHGGTLDPMATGILIVGIGRGTKHLSEFLECKKTYETVALFGKSTTSYDVAGKVVAEASTDVITKQTVQTQVNQYQGFLKQIPPIYSAIKIDGIKLYDYARSGRELPRELESRDVQVTECTLLDFYEAGQHDFRYPAEEASEEEKLTASKLMKGAEATKKLLAERTPMPKPFENDKAKHNDMPRDQKAALHTHPLPTQEAKPAQAPAARVRLEVSSGFYVRSFVHDLGISCGSFATMAALSRSHQAQYTIADPAPEGLTTALTMDDISAGEDVWGPKITAMLEQWIESHPASQSEENGSLQKHFDGRRDSASNRYSGHRSKRSWDTGGRDHDSKRSKRRNSSSPEA</sequence>
<feature type="region of interest" description="Disordered" evidence="6">
    <location>
        <begin position="359"/>
        <end position="416"/>
    </location>
</feature>
<evidence type="ECO:0000256" key="4">
    <source>
        <dbReference type="ARBA" id="ARBA00022694"/>
    </source>
</evidence>
<dbReference type="InterPro" id="IPR014780">
    <property type="entry name" value="tRNA_psdUridine_synth_TruB"/>
</dbReference>
<dbReference type="PANTHER" id="PTHR13767">
    <property type="entry name" value="TRNA-PSEUDOURIDINE SYNTHASE"/>
    <property type="match status" value="1"/>
</dbReference>
<gene>
    <name evidence="8" type="ORF">LTR84_009940</name>
</gene>
<dbReference type="Pfam" id="PF01509">
    <property type="entry name" value="TruB_N"/>
    <property type="match status" value="1"/>
</dbReference>
<comment type="catalytic activity">
    <reaction evidence="1">
        <text>a uridine in mRNA = a pseudouridine in mRNA</text>
        <dbReference type="Rhea" id="RHEA:56644"/>
        <dbReference type="Rhea" id="RHEA-COMP:14658"/>
        <dbReference type="Rhea" id="RHEA-COMP:14659"/>
        <dbReference type="ChEBI" id="CHEBI:65314"/>
        <dbReference type="ChEBI" id="CHEBI:65315"/>
    </reaction>
</comment>
<dbReference type="SUPFAM" id="SSF55120">
    <property type="entry name" value="Pseudouridine synthase"/>
    <property type="match status" value="1"/>
</dbReference>
<dbReference type="GO" id="GO:1990481">
    <property type="term" value="P:mRNA pseudouridine synthesis"/>
    <property type="evidence" value="ECO:0007669"/>
    <property type="project" value="TreeGrafter"/>
</dbReference>
<comment type="caution">
    <text evidence="8">The sequence shown here is derived from an EMBL/GenBank/DDBJ whole genome shotgun (WGS) entry which is preliminary data.</text>
</comment>
<name>A0AAV9NNX2_9EURO</name>
<dbReference type="PANTHER" id="PTHR13767:SF2">
    <property type="entry name" value="PSEUDOURIDYLATE SYNTHASE TRUB1"/>
    <property type="match status" value="1"/>
</dbReference>
<evidence type="ECO:0000313" key="9">
    <source>
        <dbReference type="Proteomes" id="UP001358417"/>
    </source>
</evidence>
<feature type="region of interest" description="Disordered" evidence="6">
    <location>
        <begin position="234"/>
        <end position="256"/>
    </location>
</feature>
<dbReference type="EC" id="5.4.99.25" evidence="3"/>